<dbReference type="SMART" id="SM00387">
    <property type="entry name" value="HATPase_c"/>
    <property type="match status" value="1"/>
</dbReference>
<dbReference type="PROSITE" id="PS50113">
    <property type="entry name" value="PAC"/>
    <property type="match status" value="1"/>
</dbReference>
<dbReference type="SUPFAM" id="SSF52172">
    <property type="entry name" value="CheY-like"/>
    <property type="match status" value="1"/>
</dbReference>
<dbReference type="InterPro" id="IPR013655">
    <property type="entry name" value="PAS_fold_3"/>
</dbReference>
<dbReference type="Pfam" id="PF00512">
    <property type="entry name" value="HisKA"/>
    <property type="match status" value="1"/>
</dbReference>
<dbReference type="SMART" id="SM00388">
    <property type="entry name" value="HisKA"/>
    <property type="match status" value="1"/>
</dbReference>
<dbReference type="CDD" id="cd00082">
    <property type="entry name" value="HisKA"/>
    <property type="match status" value="1"/>
</dbReference>
<dbReference type="PRINTS" id="PR00344">
    <property type="entry name" value="BCTRLSENSOR"/>
</dbReference>
<evidence type="ECO:0000256" key="3">
    <source>
        <dbReference type="ARBA" id="ARBA00022553"/>
    </source>
</evidence>
<dbReference type="SUPFAM" id="SSF47384">
    <property type="entry name" value="Homodimeric domain of signal transducing histidine kinase"/>
    <property type="match status" value="1"/>
</dbReference>
<dbReference type="Pfam" id="PF00072">
    <property type="entry name" value="Response_reg"/>
    <property type="match status" value="1"/>
</dbReference>
<dbReference type="InterPro" id="IPR005467">
    <property type="entry name" value="His_kinase_dom"/>
</dbReference>
<keyword evidence="10" id="KW-1185">Reference proteome</keyword>
<dbReference type="Gene3D" id="1.10.287.130">
    <property type="match status" value="1"/>
</dbReference>
<evidence type="ECO:0000259" key="8">
    <source>
        <dbReference type="PROSITE" id="PS50113"/>
    </source>
</evidence>
<reference evidence="9 10" key="1">
    <citation type="journal article" date="2013" name="Int. J. Syst. Evol. Microbiol.">
        <title>Roseomonas aerophila sp. nov., isolated from air.</title>
        <authorList>
            <person name="Kim S.J."/>
            <person name="Weon H.Y."/>
            <person name="Ahn J.H."/>
            <person name="Hong S.B."/>
            <person name="Seok S.J."/>
            <person name="Whang K.S."/>
            <person name="Kwon S.W."/>
        </authorList>
    </citation>
    <scope>NUCLEOTIDE SEQUENCE [LARGE SCALE GENOMIC DNA]</scope>
    <source>
        <strain evidence="9 10">NBRC 108923</strain>
    </source>
</reference>
<evidence type="ECO:0000313" key="10">
    <source>
        <dbReference type="Proteomes" id="UP000626026"/>
    </source>
</evidence>
<dbReference type="PANTHER" id="PTHR43065:SF42">
    <property type="entry name" value="TWO-COMPONENT SENSOR PPRA"/>
    <property type="match status" value="1"/>
</dbReference>
<dbReference type="SUPFAM" id="SSF55874">
    <property type="entry name" value="ATPase domain of HSP90 chaperone/DNA topoisomerase II/histidine kinase"/>
    <property type="match status" value="1"/>
</dbReference>
<gene>
    <name evidence="9" type="ORF">IBL26_06270</name>
</gene>
<sequence>MDLLSLERQELVQQLAASQQEQARLRSQLQRENREAIEALRGRLSPTSSRLLQETTRLTELEANEEELRVALEEMQVLAEELEDTNSALTLANQELDARVAERTAELQCANEALRLSEQRLRLAQSVASAVAWDWDGRRDSFAWSEDFAGMHGISGDRGKASGQAWLDSIYPDDRVAVERALLDCLEHDVPDFAAEYRVQRAGGQERWLAARGRLLLNEQGQPHQLVGLTLDVTERKLAELTLAGHNETLREQIRTAMAEREAAQVRMFQAMKLEALGQLTGGVAHDFNNLLAIIISGLSVISRSQSEEERASLTASIEQAARRGAKLIRRLLSFARRQTLKPEALDMESWLTEMAALLKPSLRPDIDVVAQATPGTAAMVDRGELELALLNLCLNARDAMPEAGTLTVAARHVHLAPGQDADGLTGPFVEISVTDTGEGMSEQTQGRIFEPFFTTKPAGQGTGLGLPQVYGFAKQSGGAARVESTLGRGTTIRLLLPAAGSASSGTSRPRTGAFPGAERSLRGLVVEDDPEVCDMAVQVLRKLGHQVEQARNTGEAMETLHRGKIDLMFTDIMLADGGDGLSLALTAKRQWPQLPVLLTSGYEASPERMAMAKLPLLRKPYDAEELDEAINGTVAGAQPMMQG</sequence>
<evidence type="ECO:0000313" key="9">
    <source>
        <dbReference type="EMBL" id="MBC9206435.1"/>
    </source>
</evidence>
<dbReference type="Gene3D" id="3.40.50.2300">
    <property type="match status" value="1"/>
</dbReference>
<dbReference type="InterPro" id="IPR000700">
    <property type="entry name" value="PAS-assoc_C"/>
</dbReference>
<feature type="coiled-coil region" evidence="5">
    <location>
        <begin position="1"/>
        <end position="113"/>
    </location>
</feature>
<organism evidence="9 10">
    <name type="scientific">Teichococcus aerophilus</name>
    <dbReference type="NCBI Taxonomy" id="1224513"/>
    <lineage>
        <taxon>Bacteria</taxon>
        <taxon>Pseudomonadati</taxon>
        <taxon>Pseudomonadota</taxon>
        <taxon>Alphaproteobacteria</taxon>
        <taxon>Acetobacterales</taxon>
        <taxon>Roseomonadaceae</taxon>
        <taxon>Roseomonas</taxon>
    </lineage>
</organism>
<dbReference type="PANTHER" id="PTHR43065">
    <property type="entry name" value="SENSOR HISTIDINE KINASE"/>
    <property type="match status" value="1"/>
</dbReference>
<dbReference type="InterPro" id="IPR036890">
    <property type="entry name" value="HATPase_C_sf"/>
</dbReference>
<dbReference type="Gene3D" id="3.30.565.10">
    <property type="entry name" value="Histidine kinase-like ATPase, C-terminal domain"/>
    <property type="match status" value="1"/>
</dbReference>
<feature type="domain" description="PAC" evidence="8">
    <location>
        <begin position="193"/>
        <end position="245"/>
    </location>
</feature>
<evidence type="ECO:0000256" key="4">
    <source>
        <dbReference type="PROSITE-ProRule" id="PRU00169"/>
    </source>
</evidence>
<accession>A0ABR7RIM9</accession>
<protein>
    <recommendedName>
        <fullName evidence="2">histidine kinase</fullName>
        <ecNumber evidence="2">2.7.13.3</ecNumber>
    </recommendedName>
</protein>
<feature type="modified residue" description="4-aspartylphosphate" evidence="4">
    <location>
        <position position="572"/>
    </location>
</feature>
<dbReference type="InterPro" id="IPR003594">
    <property type="entry name" value="HATPase_dom"/>
</dbReference>
<comment type="caution">
    <text evidence="9">The sequence shown here is derived from an EMBL/GenBank/DDBJ whole genome shotgun (WGS) entry which is preliminary data.</text>
</comment>
<feature type="domain" description="Histidine kinase" evidence="6">
    <location>
        <begin position="283"/>
        <end position="501"/>
    </location>
</feature>
<dbReference type="PROSITE" id="PS50110">
    <property type="entry name" value="RESPONSE_REGULATORY"/>
    <property type="match status" value="1"/>
</dbReference>
<dbReference type="NCBIfam" id="TIGR00229">
    <property type="entry name" value="sensory_box"/>
    <property type="match status" value="1"/>
</dbReference>
<keyword evidence="5" id="KW-0175">Coiled coil</keyword>
<dbReference type="CDD" id="cd00130">
    <property type="entry name" value="PAS"/>
    <property type="match status" value="1"/>
</dbReference>
<dbReference type="InterPro" id="IPR000014">
    <property type="entry name" value="PAS"/>
</dbReference>
<dbReference type="InterPro" id="IPR001610">
    <property type="entry name" value="PAC"/>
</dbReference>
<proteinExistence type="predicted"/>
<dbReference type="InterPro" id="IPR001789">
    <property type="entry name" value="Sig_transdc_resp-reg_receiver"/>
</dbReference>
<dbReference type="Pfam" id="PF08447">
    <property type="entry name" value="PAS_3"/>
    <property type="match status" value="1"/>
</dbReference>
<dbReference type="Pfam" id="PF02518">
    <property type="entry name" value="HATPase_c"/>
    <property type="match status" value="1"/>
</dbReference>
<evidence type="ECO:0000259" key="7">
    <source>
        <dbReference type="PROSITE" id="PS50110"/>
    </source>
</evidence>
<dbReference type="RefSeq" id="WP_187783612.1">
    <property type="nucleotide sequence ID" value="NZ_JACTVA010000007.1"/>
</dbReference>
<dbReference type="InterPro" id="IPR011006">
    <property type="entry name" value="CheY-like_superfamily"/>
</dbReference>
<name>A0ABR7RIM9_9PROT</name>
<dbReference type="SMART" id="SM00448">
    <property type="entry name" value="REC"/>
    <property type="match status" value="1"/>
</dbReference>
<comment type="catalytic activity">
    <reaction evidence="1">
        <text>ATP + protein L-histidine = ADP + protein N-phospho-L-histidine.</text>
        <dbReference type="EC" id="2.7.13.3"/>
    </reaction>
</comment>
<dbReference type="InterPro" id="IPR004358">
    <property type="entry name" value="Sig_transdc_His_kin-like_C"/>
</dbReference>
<dbReference type="PROSITE" id="PS50109">
    <property type="entry name" value="HIS_KIN"/>
    <property type="match status" value="1"/>
</dbReference>
<dbReference type="InterPro" id="IPR036097">
    <property type="entry name" value="HisK_dim/P_sf"/>
</dbReference>
<feature type="domain" description="Response regulatory" evidence="7">
    <location>
        <begin position="523"/>
        <end position="635"/>
    </location>
</feature>
<dbReference type="SUPFAM" id="SSF55785">
    <property type="entry name" value="PYP-like sensor domain (PAS domain)"/>
    <property type="match status" value="1"/>
</dbReference>
<dbReference type="InterPro" id="IPR035965">
    <property type="entry name" value="PAS-like_dom_sf"/>
</dbReference>
<dbReference type="Proteomes" id="UP000626026">
    <property type="component" value="Unassembled WGS sequence"/>
</dbReference>
<evidence type="ECO:0000259" key="6">
    <source>
        <dbReference type="PROSITE" id="PS50109"/>
    </source>
</evidence>
<dbReference type="Gene3D" id="2.10.70.100">
    <property type="match status" value="1"/>
</dbReference>
<evidence type="ECO:0000256" key="1">
    <source>
        <dbReference type="ARBA" id="ARBA00000085"/>
    </source>
</evidence>
<dbReference type="Gene3D" id="3.30.450.20">
    <property type="entry name" value="PAS domain"/>
    <property type="match status" value="1"/>
</dbReference>
<dbReference type="EC" id="2.7.13.3" evidence="2"/>
<keyword evidence="3 4" id="KW-0597">Phosphoprotein</keyword>
<dbReference type="InterPro" id="IPR003661">
    <property type="entry name" value="HisK_dim/P_dom"/>
</dbReference>
<dbReference type="SMART" id="SM00086">
    <property type="entry name" value="PAC"/>
    <property type="match status" value="1"/>
</dbReference>
<dbReference type="EMBL" id="JACTVA010000007">
    <property type="protein sequence ID" value="MBC9206435.1"/>
    <property type="molecule type" value="Genomic_DNA"/>
</dbReference>
<evidence type="ECO:0000256" key="5">
    <source>
        <dbReference type="SAM" id="Coils"/>
    </source>
</evidence>
<evidence type="ECO:0000256" key="2">
    <source>
        <dbReference type="ARBA" id="ARBA00012438"/>
    </source>
</evidence>